<dbReference type="PANTHER" id="PTHR36531">
    <property type="entry name" value="CRISPR-ASSOCIATED EXONUCLEASE CAS4"/>
    <property type="match status" value="1"/>
</dbReference>
<dbReference type="GO" id="GO:0046872">
    <property type="term" value="F:metal ion binding"/>
    <property type="evidence" value="ECO:0007669"/>
    <property type="project" value="UniProtKB-KW"/>
</dbReference>
<evidence type="ECO:0000259" key="7">
    <source>
        <dbReference type="Pfam" id="PF12705"/>
    </source>
</evidence>
<sequence>MSVLELPHHLSASSITTYQQCPLRYRFSRIDKIPEPTTSAMLVGTFVHEILEDFYRLPSEERTLPNARSIASAKWEEEFSDKTATVEKSAEAINDFRWRAWWCIENIFEMEKPEEVNILGVEDEFSGEINDVPLLGYIDRWTEEDGQKIVTDYKTGKVPSQKYDGEKIFQIVLYAEMLERLRGVEIDNTEVLYVRFKTRKRYEPTEDRRKTVLKLVDQTWKGVTEGCTSGVFPTKTGPLCNWCAYKPICPAWS</sequence>
<keyword evidence="2" id="KW-0540">Nuclease</keyword>
<gene>
    <name evidence="8" type="ORF">METZ01_LOCUS199034</name>
</gene>
<evidence type="ECO:0000256" key="5">
    <source>
        <dbReference type="ARBA" id="ARBA00023004"/>
    </source>
</evidence>
<reference evidence="8" key="1">
    <citation type="submission" date="2018-05" db="EMBL/GenBank/DDBJ databases">
        <authorList>
            <person name="Lanie J.A."/>
            <person name="Ng W.-L."/>
            <person name="Kazmierczak K.M."/>
            <person name="Andrzejewski T.M."/>
            <person name="Davidsen T.M."/>
            <person name="Wayne K.J."/>
            <person name="Tettelin H."/>
            <person name="Glass J.I."/>
            <person name="Rusch D."/>
            <person name="Podicherti R."/>
            <person name="Tsui H.-C.T."/>
            <person name="Winkler M.E."/>
        </authorList>
    </citation>
    <scope>NUCLEOTIDE SEQUENCE</scope>
</reference>
<keyword evidence="6" id="KW-0411">Iron-sulfur</keyword>
<proteinExistence type="predicted"/>
<dbReference type="EMBL" id="UINC01042910">
    <property type="protein sequence ID" value="SVB46180.1"/>
    <property type="molecule type" value="Genomic_DNA"/>
</dbReference>
<dbReference type="SUPFAM" id="SSF52980">
    <property type="entry name" value="Restriction endonuclease-like"/>
    <property type="match status" value="1"/>
</dbReference>
<dbReference type="GO" id="GO:0004518">
    <property type="term" value="F:nuclease activity"/>
    <property type="evidence" value="ECO:0007669"/>
    <property type="project" value="UniProtKB-KW"/>
</dbReference>
<comment type="cofactor">
    <cofactor evidence="1">
        <name>[4Fe-4S] cluster</name>
        <dbReference type="ChEBI" id="CHEBI:49883"/>
    </cofactor>
</comment>
<protein>
    <recommendedName>
        <fullName evidence="7">PD-(D/E)XK endonuclease-like domain-containing protein</fullName>
    </recommendedName>
</protein>
<dbReference type="Gene3D" id="3.90.320.10">
    <property type="match status" value="1"/>
</dbReference>
<evidence type="ECO:0000256" key="4">
    <source>
        <dbReference type="ARBA" id="ARBA00022801"/>
    </source>
</evidence>
<dbReference type="GO" id="GO:0016787">
    <property type="term" value="F:hydrolase activity"/>
    <property type="evidence" value="ECO:0007669"/>
    <property type="project" value="UniProtKB-KW"/>
</dbReference>
<evidence type="ECO:0000256" key="1">
    <source>
        <dbReference type="ARBA" id="ARBA00001966"/>
    </source>
</evidence>
<dbReference type="Pfam" id="PF12705">
    <property type="entry name" value="PDDEXK_1"/>
    <property type="match status" value="1"/>
</dbReference>
<dbReference type="InterPro" id="IPR011335">
    <property type="entry name" value="Restrct_endonuc-II-like"/>
</dbReference>
<name>A0A382E6B7_9ZZZZ</name>
<evidence type="ECO:0000256" key="2">
    <source>
        <dbReference type="ARBA" id="ARBA00022722"/>
    </source>
</evidence>
<keyword evidence="5" id="KW-0408">Iron</keyword>
<keyword evidence="3" id="KW-0479">Metal-binding</keyword>
<dbReference type="InterPro" id="IPR038726">
    <property type="entry name" value="PDDEXK_AddAB-type"/>
</dbReference>
<dbReference type="AlphaFoldDB" id="A0A382E6B7"/>
<dbReference type="GO" id="GO:0051536">
    <property type="term" value="F:iron-sulfur cluster binding"/>
    <property type="evidence" value="ECO:0007669"/>
    <property type="project" value="UniProtKB-KW"/>
</dbReference>
<evidence type="ECO:0000313" key="8">
    <source>
        <dbReference type="EMBL" id="SVB46180.1"/>
    </source>
</evidence>
<dbReference type="InterPro" id="IPR011604">
    <property type="entry name" value="PDDEXK-like_dom_sf"/>
</dbReference>
<organism evidence="8">
    <name type="scientific">marine metagenome</name>
    <dbReference type="NCBI Taxonomy" id="408172"/>
    <lineage>
        <taxon>unclassified sequences</taxon>
        <taxon>metagenomes</taxon>
        <taxon>ecological metagenomes</taxon>
    </lineage>
</organism>
<feature type="domain" description="PD-(D/E)XK endonuclease-like" evidence="7">
    <location>
        <begin position="9"/>
        <end position="250"/>
    </location>
</feature>
<evidence type="ECO:0000256" key="6">
    <source>
        <dbReference type="ARBA" id="ARBA00023014"/>
    </source>
</evidence>
<dbReference type="InterPro" id="IPR051827">
    <property type="entry name" value="Cas4_exonuclease"/>
</dbReference>
<accession>A0A382E6B7</accession>
<keyword evidence="4" id="KW-0378">Hydrolase</keyword>
<dbReference type="PANTHER" id="PTHR36531:SF6">
    <property type="entry name" value="DNA REPLICATION ATP-DEPENDENT HELICASE_NUCLEASE DNA2"/>
    <property type="match status" value="1"/>
</dbReference>
<evidence type="ECO:0000256" key="3">
    <source>
        <dbReference type="ARBA" id="ARBA00022723"/>
    </source>
</evidence>